<dbReference type="Gene3D" id="4.10.240.10">
    <property type="entry name" value="Zn(2)-C6 fungal-type DNA-binding domain"/>
    <property type="match status" value="1"/>
</dbReference>
<evidence type="ECO:0000256" key="1">
    <source>
        <dbReference type="ARBA" id="ARBA00004123"/>
    </source>
</evidence>
<evidence type="ECO:0000256" key="3">
    <source>
        <dbReference type="ARBA" id="ARBA00023015"/>
    </source>
</evidence>
<organism evidence="7 8">
    <name type="scientific">Boothiomyces macroporosus</name>
    <dbReference type="NCBI Taxonomy" id="261099"/>
    <lineage>
        <taxon>Eukaryota</taxon>
        <taxon>Fungi</taxon>
        <taxon>Fungi incertae sedis</taxon>
        <taxon>Chytridiomycota</taxon>
        <taxon>Chytridiomycota incertae sedis</taxon>
        <taxon>Chytridiomycetes</taxon>
        <taxon>Rhizophydiales</taxon>
        <taxon>Terramycetaceae</taxon>
        <taxon>Boothiomyces</taxon>
    </lineage>
</organism>
<evidence type="ECO:0000313" key="8">
    <source>
        <dbReference type="Proteomes" id="UP001210925"/>
    </source>
</evidence>
<name>A0AAD5UIC9_9FUNG</name>
<dbReference type="PANTHER" id="PTHR47338">
    <property type="entry name" value="ZN(II)2CYS6 TRANSCRIPTION FACTOR (EUROFUNG)-RELATED"/>
    <property type="match status" value="1"/>
</dbReference>
<dbReference type="InterPro" id="IPR050815">
    <property type="entry name" value="TF_fung"/>
</dbReference>
<dbReference type="EMBL" id="JADGKB010000062">
    <property type="protein sequence ID" value="KAJ3255692.1"/>
    <property type="molecule type" value="Genomic_DNA"/>
</dbReference>
<dbReference type="PROSITE" id="PS50048">
    <property type="entry name" value="ZN2_CY6_FUNGAL_2"/>
    <property type="match status" value="1"/>
</dbReference>
<keyword evidence="4" id="KW-0804">Transcription</keyword>
<dbReference type="GO" id="GO:0005634">
    <property type="term" value="C:nucleus"/>
    <property type="evidence" value="ECO:0007669"/>
    <property type="project" value="UniProtKB-SubCell"/>
</dbReference>
<protein>
    <recommendedName>
        <fullName evidence="6">Zn(2)-C6 fungal-type domain-containing protein</fullName>
    </recommendedName>
</protein>
<evidence type="ECO:0000256" key="5">
    <source>
        <dbReference type="ARBA" id="ARBA00023242"/>
    </source>
</evidence>
<evidence type="ECO:0000259" key="6">
    <source>
        <dbReference type="PROSITE" id="PS50048"/>
    </source>
</evidence>
<reference evidence="7" key="1">
    <citation type="submission" date="2020-05" db="EMBL/GenBank/DDBJ databases">
        <title>Phylogenomic resolution of chytrid fungi.</title>
        <authorList>
            <person name="Stajich J.E."/>
            <person name="Amses K."/>
            <person name="Simmons R."/>
            <person name="Seto K."/>
            <person name="Myers J."/>
            <person name="Bonds A."/>
            <person name="Quandt C.A."/>
            <person name="Barry K."/>
            <person name="Liu P."/>
            <person name="Grigoriev I."/>
            <person name="Longcore J.E."/>
            <person name="James T.Y."/>
        </authorList>
    </citation>
    <scope>NUCLEOTIDE SEQUENCE</scope>
    <source>
        <strain evidence="7">PLAUS21</strain>
    </source>
</reference>
<comment type="caution">
    <text evidence="7">The sequence shown here is derived from an EMBL/GenBank/DDBJ whole genome shotgun (WGS) entry which is preliminary data.</text>
</comment>
<dbReference type="GO" id="GO:0008270">
    <property type="term" value="F:zinc ion binding"/>
    <property type="evidence" value="ECO:0007669"/>
    <property type="project" value="InterPro"/>
</dbReference>
<dbReference type="PANTHER" id="PTHR47338:SF5">
    <property type="entry name" value="ZN(II)2CYS6 TRANSCRIPTION FACTOR (EUROFUNG)"/>
    <property type="match status" value="1"/>
</dbReference>
<comment type="subcellular location">
    <subcellularLocation>
        <location evidence="1">Nucleus</location>
    </subcellularLocation>
</comment>
<dbReference type="GO" id="GO:0000981">
    <property type="term" value="F:DNA-binding transcription factor activity, RNA polymerase II-specific"/>
    <property type="evidence" value="ECO:0007669"/>
    <property type="project" value="InterPro"/>
</dbReference>
<proteinExistence type="predicted"/>
<evidence type="ECO:0000256" key="2">
    <source>
        <dbReference type="ARBA" id="ARBA00022723"/>
    </source>
</evidence>
<sequence>MRKKACDSCRQKKRKCDGQTPCSYCVKTAHLNPTKLPNCTYNKLQSTSNTKPATPTTPPYEDTNYNYKLVDSKSPISNILPLSMELDLIRLGVLLNPLLVTHLDDLLCIYRDFKISNVLHLSMCVAPQITKETISRSYITAAKAILDDISPSITLGVDYCLDLVRSYIIIGVCQFGFHEVDAALECMFTLQELIPKLGIFEGIFDEQNSMLESDRLRRQLLWQSCLLIDTLGSNASGQDFFLDDNLFDWRIQPSISYFVGISKENLRPMNHLNRIRHSLWTDEKAIHFLNGMCDIGFVSVENDLHYLSQSRFAIIKSFRRVLLFARAYDKGLAEHIDYHSLHSELLTWMKDLPAALKPVSKLEIYATTIPSLESPNDVWARHPTAVQDYLLFLSGLVHLHLPGVQANSQIPYSLDLNNATQFNSKEIVLTCFNVLIYIIETMYAFSDNKFPNAPGKLTPTMSDMMSVLHIYSITSTAIIASRCFPTSQSEISTVQTLTEIYILPFLKSIGTIWPMSEHYYVKISAFIKLDPDFGMEES</sequence>
<accession>A0AAD5UIC9</accession>
<gene>
    <name evidence="7" type="ORF">HK103_006134</name>
</gene>
<dbReference type="InterPro" id="IPR036864">
    <property type="entry name" value="Zn2-C6_fun-type_DNA-bd_sf"/>
</dbReference>
<dbReference type="AlphaFoldDB" id="A0AAD5UIC9"/>
<evidence type="ECO:0000256" key="4">
    <source>
        <dbReference type="ARBA" id="ARBA00023163"/>
    </source>
</evidence>
<evidence type="ECO:0000313" key="7">
    <source>
        <dbReference type="EMBL" id="KAJ3255692.1"/>
    </source>
</evidence>
<dbReference type="SUPFAM" id="SSF57701">
    <property type="entry name" value="Zn2/Cys6 DNA-binding domain"/>
    <property type="match status" value="1"/>
</dbReference>
<dbReference type="Proteomes" id="UP001210925">
    <property type="component" value="Unassembled WGS sequence"/>
</dbReference>
<keyword evidence="3" id="KW-0805">Transcription regulation</keyword>
<keyword evidence="8" id="KW-1185">Reference proteome</keyword>
<keyword evidence="2" id="KW-0479">Metal-binding</keyword>
<dbReference type="CDD" id="cd12148">
    <property type="entry name" value="fungal_TF_MHR"/>
    <property type="match status" value="1"/>
</dbReference>
<dbReference type="InterPro" id="IPR001138">
    <property type="entry name" value="Zn2Cys6_DnaBD"/>
</dbReference>
<dbReference type="Pfam" id="PF00172">
    <property type="entry name" value="Zn_clus"/>
    <property type="match status" value="1"/>
</dbReference>
<feature type="domain" description="Zn(2)-C6 fungal-type" evidence="6">
    <location>
        <begin position="5"/>
        <end position="41"/>
    </location>
</feature>
<keyword evidence="5" id="KW-0539">Nucleus</keyword>
<dbReference type="CDD" id="cd00067">
    <property type="entry name" value="GAL4"/>
    <property type="match status" value="1"/>
</dbReference>